<protein>
    <recommendedName>
        <fullName evidence="2">Acyl-CoA thioesterase-like N-terminal HotDog domain-containing protein</fullName>
    </recommendedName>
</protein>
<dbReference type="eggNOG" id="COG2050">
    <property type="taxonomic scope" value="Bacteria"/>
</dbReference>
<evidence type="ECO:0000256" key="1">
    <source>
        <dbReference type="ARBA" id="ARBA00022801"/>
    </source>
</evidence>
<dbReference type="OrthoDB" id="7060041at2"/>
<dbReference type="Pfam" id="PF13622">
    <property type="entry name" value="4HBT_3"/>
    <property type="match status" value="1"/>
</dbReference>
<comment type="caution">
    <text evidence="3">The sequence shown here is derived from an EMBL/GenBank/DDBJ whole genome shotgun (WGS) entry which is preliminary data.</text>
</comment>
<dbReference type="Gene3D" id="3.10.129.10">
    <property type="entry name" value="Hotdog Thioesterase"/>
    <property type="match status" value="2"/>
</dbReference>
<dbReference type="InterPro" id="IPR039298">
    <property type="entry name" value="ACOT13"/>
</dbReference>
<gene>
    <name evidence="3" type="ORF">CtesDRAFT_PD5447</name>
</gene>
<dbReference type="RefSeq" id="WP_003060799.1">
    <property type="nucleotide sequence ID" value="NZ_AAUJ02000001.1"/>
</dbReference>
<dbReference type="PANTHER" id="PTHR21660:SF1">
    <property type="entry name" value="ACYL-COENZYME A THIOESTERASE 13"/>
    <property type="match status" value="1"/>
</dbReference>
<sequence length="280" mass="29818">MRPSPPGTGSWTCDALQGYGEHVGPLWSDGEGALALLVEPRHTNITGRIHGGMAMGLVSIALTQAAQAAKPGEALDLLTQQSELIDSAQPGTWLVAETQVLRSTRTMVFVNARLFDGERVLMNASAVFQLRPGAPVAPRTTAAPLALPPGYALREPVDEFSAHVGPLYERIDEHGERFGGFHIGPQFLAAGGGDEIDTGMLFMLVDLFLGRCVRIASGSVCVTVGMGVSRLAPMRLGDWLDFDSRAEGQTGEALVATGHFRLNGRPVMSATSLWKMVGKK</sequence>
<dbReference type="InterPro" id="IPR029069">
    <property type="entry name" value="HotDog_dom_sf"/>
</dbReference>
<dbReference type="SUPFAM" id="SSF54637">
    <property type="entry name" value="Thioesterase/thiol ester dehydrase-isomerase"/>
    <property type="match status" value="2"/>
</dbReference>
<name>B7X4E9_COMTK</name>
<evidence type="ECO:0000313" key="4">
    <source>
        <dbReference type="Proteomes" id="UP000003039"/>
    </source>
</evidence>
<feature type="domain" description="Acyl-CoA thioesterase-like N-terminal HotDog" evidence="2">
    <location>
        <begin position="42"/>
        <end position="129"/>
    </location>
</feature>
<dbReference type="PANTHER" id="PTHR21660">
    <property type="entry name" value="THIOESTERASE SUPERFAMILY MEMBER-RELATED"/>
    <property type="match status" value="1"/>
</dbReference>
<reference evidence="3 4" key="1">
    <citation type="journal article" date="2004" name="Appl. Environ. Microbiol.">
        <title>Mineralization of individual congeners of linear alkylbenzenesulfonate by defined pairs of heterotrophic bacteria.</title>
        <authorList>
            <person name="Schleheck D."/>
            <person name="Knepper T.P."/>
            <person name="Fischer K."/>
            <person name="Cook A.M."/>
        </authorList>
    </citation>
    <scope>NUCLEOTIDE SEQUENCE [LARGE SCALE GENOMIC DNA]</scope>
    <source>
        <strain evidence="4">DSM 14576 / KF-1</strain>
    </source>
</reference>
<dbReference type="EMBL" id="AAUJ02000001">
    <property type="protein sequence ID" value="EED70499.1"/>
    <property type="molecule type" value="Genomic_DNA"/>
</dbReference>
<dbReference type="CDD" id="cd03443">
    <property type="entry name" value="PaaI_thioesterase"/>
    <property type="match status" value="1"/>
</dbReference>
<dbReference type="AlphaFoldDB" id="B7X4E9"/>
<dbReference type="InterPro" id="IPR049449">
    <property type="entry name" value="TesB_ACOT8-like_N"/>
</dbReference>
<dbReference type="Proteomes" id="UP000003039">
    <property type="component" value="Unassembled WGS sequence"/>
</dbReference>
<proteinExistence type="predicted"/>
<evidence type="ECO:0000313" key="3">
    <source>
        <dbReference type="EMBL" id="EED70499.1"/>
    </source>
</evidence>
<accession>B7X4E9</accession>
<dbReference type="GO" id="GO:0047617">
    <property type="term" value="F:fatty acyl-CoA hydrolase activity"/>
    <property type="evidence" value="ECO:0007669"/>
    <property type="project" value="InterPro"/>
</dbReference>
<keyword evidence="1" id="KW-0378">Hydrolase</keyword>
<evidence type="ECO:0000259" key="2">
    <source>
        <dbReference type="Pfam" id="PF13622"/>
    </source>
</evidence>
<organism evidence="3 4">
    <name type="scientific">Comamonas testosteroni (strain DSM 14576 / KF-1)</name>
    <name type="common">Pseudomonas testosteroni</name>
    <dbReference type="NCBI Taxonomy" id="399795"/>
    <lineage>
        <taxon>Bacteria</taxon>
        <taxon>Pseudomonadati</taxon>
        <taxon>Pseudomonadota</taxon>
        <taxon>Betaproteobacteria</taxon>
        <taxon>Burkholderiales</taxon>
        <taxon>Comamonadaceae</taxon>
        <taxon>Comamonas</taxon>
    </lineage>
</organism>